<dbReference type="Proteomes" id="UP000242381">
    <property type="component" value="Unassembled WGS sequence"/>
</dbReference>
<dbReference type="VEuPathDB" id="FungiDB:BCV72DRAFT_247390"/>
<dbReference type="AlphaFoldDB" id="A0A0A1NKF4"/>
<protein>
    <submittedName>
        <fullName evidence="1">Uncharacterized protein</fullName>
    </submittedName>
</protein>
<reference evidence="1 2" key="1">
    <citation type="journal article" date="2016" name="Proc. Natl. Acad. Sci. U.S.A.">
        <title>Lipid metabolic changes in an early divergent fungus govern the establishment of a mutualistic symbiosis with endobacteria.</title>
        <authorList>
            <person name="Lastovetsky O.A."/>
            <person name="Gaspar M.L."/>
            <person name="Mondo S.J."/>
            <person name="LaButti K.M."/>
            <person name="Sandor L."/>
            <person name="Grigoriev I.V."/>
            <person name="Henry S.A."/>
            <person name="Pawlowska T.E."/>
        </authorList>
    </citation>
    <scope>NUCLEOTIDE SEQUENCE [LARGE SCALE GENOMIC DNA]</scope>
    <source>
        <strain evidence="1 2">ATCC 11559</strain>
    </source>
</reference>
<accession>A0A0A1NKF4</accession>
<sequence>MSLDRKQLISTHLHLKDLISGQAISPNEWIKHELIRIQNDIRPRHCQSYSELVQMIEEPFRFEAYKASVTGPALSYKRKSIMSYYILQLHNIEQVRKRLVADKRQPSSVLLCRAFLGLWQHYRCASSPRQLLYEFDKMRVDMKLQKPVHPFHFKAKLMTILLGKVKLTEKLVKPWQWICEWVTTATVDDMNEQEGAQWIQLSISIFIIAKKLYTKGLSPP</sequence>
<name>A0A0A1NKF4_RHIZD</name>
<dbReference type="OMA" id="DEWIKNE"/>
<gene>
    <name evidence="1" type="ORF">BCV71DRAFT_202199</name>
</gene>
<proteinExistence type="predicted"/>
<evidence type="ECO:0000313" key="1">
    <source>
        <dbReference type="EMBL" id="ORE16217.1"/>
    </source>
</evidence>
<dbReference type="EMBL" id="KV921393">
    <property type="protein sequence ID" value="ORE16217.1"/>
    <property type="molecule type" value="Genomic_DNA"/>
</dbReference>
<organism evidence="1 2">
    <name type="scientific">Rhizopus microsporus</name>
    <dbReference type="NCBI Taxonomy" id="58291"/>
    <lineage>
        <taxon>Eukaryota</taxon>
        <taxon>Fungi</taxon>
        <taxon>Fungi incertae sedis</taxon>
        <taxon>Mucoromycota</taxon>
        <taxon>Mucoromycotina</taxon>
        <taxon>Mucoromycetes</taxon>
        <taxon>Mucorales</taxon>
        <taxon>Mucorineae</taxon>
        <taxon>Rhizopodaceae</taxon>
        <taxon>Rhizopus</taxon>
    </lineage>
</organism>
<evidence type="ECO:0000313" key="2">
    <source>
        <dbReference type="Proteomes" id="UP000242381"/>
    </source>
</evidence>